<proteinExistence type="inferred from homology"/>
<dbReference type="GO" id="GO:0036503">
    <property type="term" value="P:ERAD pathway"/>
    <property type="evidence" value="ECO:0007669"/>
    <property type="project" value="TreeGrafter"/>
</dbReference>
<comment type="similarity">
    <text evidence="4">Belongs to the sel-1 family.</text>
</comment>
<dbReference type="Gene3D" id="1.25.40.10">
    <property type="entry name" value="Tetratricopeptide repeat domain"/>
    <property type="match status" value="3"/>
</dbReference>
<dbReference type="PANTHER" id="PTHR11102">
    <property type="entry name" value="SEL-1-LIKE PROTEIN"/>
    <property type="match status" value="1"/>
</dbReference>
<dbReference type="SUPFAM" id="SSF81901">
    <property type="entry name" value="HCP-like"/>
    <property type="match status" value="3"/>
</dbReference>
<dbReference type="STRING" id="27342.A0A0H2RNR8"/>
<evidence type="ECO:0000259" key="6">
    <source>
        <dbReference type="SMART" id="SM00479"/>
    </source>
</evidence>
<dbReference type="SMART" id="SM00671">
    <property type="entry name" value="SEL1"/>
    <property type="match status" value="7"/>
</dbReference>
<dbReference type="AlphaFoldDB" id="A0A0H2RNR8"/>
<evidence type="ECO:0000256" key="4">
    <source>
        <dbReference type="ARBA" id="ARBA00038101"/>
    </source>
</evidence>
<sequence length="987" mass="109968">MDEWCTNQHGSSGLTIACLKSTHSLASVSKMVLEYIQARIPDKRVGVLAGNSVHVDKQFLAAYMPELVDHLHYRIVDVSSIKELCRRWYPGVEAPKPTSNRHAHRALGDIQGSIRAFDGKYIYRGEFAEIMRRTKTSWIRFVVVVLATLALCRANGHGDNDFLDKDGTVSLSDGHTEVVKGSEPINDAAQQYDPMVDARKAYKQALQTLATLTSAPPSHTQGLYDANSNSFLSSLFFNQHGPIASAMRILLKLRQQSWVPRFILAGKDGWFSGRRTEELRGKALKVIDLLEHAIELGHTEALFKLAQISLFGPSPLVQNVTRAYQSYQTHAELTGNATSQSMLAFFQATGYKDIVPINQANALLHLTFAAHGGDKGAQMSLGYRYWGGIGVNDDCVQAMEWYQFAAEQAMEKFISGPPGGRTMLLTPTKLSDLDGGAYGPGASVASTGYNAHRSVIKASSSRQAGETWEDVLEYYMFNADRGEIDFAYRLGRIFYQGSIYTLSGGISSGGEGVGAIPRDFHRARYYFLRIARQIWPRDAPGALPNTPKKEQQEDGTVSYAAASAGFIGRMYLRGEGVKADVSVAKMWFERGAAHGEKECNNGLGIIWRDGLLDGKKDMKKALLYFGAAASQELAEAQVNLGKYHYERGDVKQATVFFENAIRHGSPFEPYYYLAEIHAANSQNANLPPHMSQGSCAMAVSFYKLIAERGAWDDDLIRDGEVRWKIGTDKAKEDAILRWWIAAERGYETAQNNLAYILDQGTSILRLTRFAPSIPSNDTARLAITQWIRSAAQRNIDALVKVGDYYYHGLGVPDEPDEVRWSKAASYYQSAVDTQVSALAMWNLGWMYENGVGVPQDFHLAKRHYDMALDTNSEAYLPVILSLIKLHIRSAWHTMMGGKNGLTLWDEPPSKKDPRTIDSPKDPETTSEELPEDEYAGEADDSEWYIGKAREEHNRRMRAAERQRIQEEEDPIQVRELLDCSGAGRSNY</sequence>
<organism evidence="7 8">
    <name type="scientific">Schizopora paradoxa</name>
    <dbReference type="NCBI Taxonomy" id="27342"/>
    <lineage>
        <taxon>Eukaryota</taxon>
        <taxon>Fungi</taxon>
        <taxon>Dikarya</taxon>
        <taxon>Basidiomycota</taxon>
        <taxon>Agaricomycotina</taxon>
        <taxon>Agaricomycetes</taxon>
        <taxon>Hymenochaetales</taxon>
        <taxon>Schizoporaceae</taxon>
        <taxon>Schizopora</taxon>
    </lineage>
</organism>
<dbReference type="InterPro" id="IPR022894">
    <property type="entry name" value="Oligoribonuclease"/>
</dbReference>
<name>A0A0H2RNR8_9AGAM</name>
<dbReference type="InterPro" id="IPR006597">
    <property type="entry name" value="Sel1-like"/>
</dbReference>
<dbReference type="PANTHER" id="PTHR11102:SF147">
    <property type="entry name" value="SEL1L ADAPTOR SUBUNIT OF ERAD E3 UBIQUITIN LIGASE"/>
    <property type="match status" value="1"/>
</dbReference>
<accession>A0A0H2RNR8</accession>
<evidence type="ECO:0000313" key="7">
    <source>
        <dbReference type="EMBL" id="KLO11108.1"/>
    </source>
</evidence>
<dbReference type="GO" id="GO:0003676">
    <property type="term" value="F:nucleic acid binding"/>
    <property type="evidence" value="ECO:0007669"/>
    <property type="project" value="InterPro"/>
</dbReference>
<feature type="region of interest" description="Disordered" evidence="5">
    <location>
        <begin position="902"/>
        <end position="940"/>
    </location>
</feature>
<feature type="compositionally biased region" description="Basic and acidic residues" evidence="5">
    <location>
        <begin position="907"/>
        <end position="923"/>
    </location>
</feature>
<dbReference type="EMBL" id="KQ086009">
    <property type="protein sequence ID" value="KLO11108.1"/>
    <property type="molecule type" value="Genomic_DNA"/>
</dbReference>
<keyword evidence="8" id="KW-1185">Reference proteome</keyword>
<gene>
    <name evidence="7" type="ORF">SCHPADRAFT_891883</name>
</gene>
<dbReference type="OrthoDB" id="27934at2759"/>
<dbReference type="InterPro" id="IPR050767">
    <property type="entry name" value="Sel1_AlgK"/>
</dbReference>
<reference evidence="7 8" key="1">
    <citation type="submission" date="2015-04" db="EMBL/GenBank/DDBJ databases">
        <title>Complete genome sequence of Schizopora paradoxa KUC8140, a cosmopolitan wood degrader in East Asia.</title>
        <authorList>
            <consortium name="DOE Joint Genome Institute"/>
            <person name="Min B."/>
            <person name="Park H."/>
            <person name="Jang Y."/>
            <person name="Kim J.-J."/>
            <person name="Kim K.H."/>
            <person name="Pangilinan J."/>
            <person name="Lipzen A."/>
            <person name="Riley R."/>
            <person name="Grigoriev I.V."/>
            <person name="Spatafora J.W."/>
            <person name="Choi I.-G."/>
        </authorList>
    </citation>
    <scope>NUCLEOTIDE SEQUENCE [LARGE SCALE GENOMIC DNA]</scope>
    <source>
        <strain evidence="7 8">KUC8140</strain>
    </source>
</reference>
<keyword evidence="1" id="KW-0540">Nuclease</keyword>
<protein>
    <recommendedName>
        <fullName evidence="6">Exonuclease domain-containing protein</fullName>
    </recommendedName>
</protein>
<dbReference type="InterPro" id="IPR012337">
    <property type="entry name" value="RNaseH-like_sf"/>
</dbReference>
<dbReference type="GO" id="GO:0000175">
    <property type="term" value="F:3'-5'-RNA exonuclease activity"/>
    <property type="evidence" value="ECO:0007669"/>
    <property type="project" value="InterPro"/>
</dbReference>
<feature type="compositionally biased region" description="Acidic residues" evidence="5">
    <location>
        <begin position="924"/>
        <end position="940"/>
    </location>
</feature>
<dbReference type="Proteomes" id="UP000053477">
    <property type="component" value="Unassembled WGS sequence"/>
</dbReference>
<dbReference type="SUPFAM" id="SSF53098">
    <property type="entry name" value="Ribonuclease H-like"/>
    <property type="match status" value="1"/>
</dbReference>
<dbReference type="Pfam" id="PF08238">
    <property type="entry name" value="Sel1"/>
    <property type="match status" value="8"/>
</dbReference>
<dbReference type="Gene3D" id="3.30.420.10">
    <property type="entry name" value="Ribonuclease H-like superfamily/Ribonuclease H"/>
    <property type="match status" value="1"/>
</dbReference>
<dbReference type="NCBIfam" id="NF003765">
    <property type="entry name" value="PRK05359.1"/>
    <property type="match status" value="1"/>
</dbReference>
<dbReference type="Pfam" id="PF00929">
    <property type="entry name" value="RNase_T"/>
    <property type="match status" value="1"/>
</dbReference>
<dbReference type="InterPro" id="IPR013520">
    <property type="entry name" value="Ribonucl_H"/>
</dbReference>
<dbReference type="InParanoid" id="A0A0H2RNR8"/>
<dbReference type="CDD" id="cd06135">
    <property type="entry name" value="Orn"/>
    <property type="match status" value="1"/>
</dbReference>
<evidence type="ECO:0000256" key="2">
    <source>
        <dbReference type="ARBA" id="ARBA00022801"/>
    </source>
</evidence>
<feature type="domain" description="Exonuclease" evidence="6">
    <location>
        <begin position="1"/>
        <end position="127"/>
    </location>
</feature>
<dbReference type="GO" id="GO:0005789">
    <property type="term" value="C:endoplasmic reticulum membrane"/>
    <property type="evidence" value="ECO:0007669"/>
    <property type="project" value="TreeGrafter"/>
</dbReference>
<keyword evidence="3" id="KW-0269">Exonuclease</keyword>
<dbReference type="InterPro" id="IPR036397">
    <property type="entry name" value="RNaseH_sf"/>
</dbReference>
<dbReference type="FunCoup" id="A0A0H2RNR8">
    <property type="interactions" value="117"/>
</dbReference>
<dbReference type="SMART" id="SM00479">
    <property type="entry name" value="EXOIII"/>
    <property type="match status" value="1"/>
</dbReference>
<evidence type="ECO:0000256" key="5">
    <source>
        <dbReference type="SAM" id="MobiDB-lite"/>
    </source>
</evidence>
<dbReference type="InterPro" id="IPR011990">
    <property type="entry name" value="TPR-like_helical_dom_sf"/>
</dbReference>
<evidence type="ECO:0000256" key="3">
    <source>
        <dbReference type="ARBA" id="ARBA00022839"/>
    </source>
</evidence>
<evidence type="ECO:0000313" key="8">
    <source>
        <dbReference type="Proteomes" id="UP000053477"/>
    </source>
</evidence>
<keyword evidence="2" id="KW-0378">Hydrolase</keyword>
<evidence type="ECO:0000256" key="1">
    <source>
        <dbReference type="ARBA" id="ARBA00022722"/>
    </source>
</evidence>